<dbReference type="Proteomes" id="UP001296104">
    <property type="component" value="Unassembled WGS sequence"/>
</dbReference>
<feature type="compositionally biased region" description="Basic residues" evidence="1">
    <location>
        <begin position="122"/>
        <end position="131"/>
    </location>
</feature>
<feature type="region of interest" description="Disordered" evidence="1">
    <location>
        <begin position="67"/>
        <end position="131"/>
    </location>
</feature>
<protein>
    <submittedName>
        <fullName evidence="2">Uncharacterized protein</fullName>
    </submittedName>
</protein>
<gene>
    <name evidence="2" type="ORF">LECACI_7A000711</name>
</gene>
<accession>A0AAI8W284</accession>
<organism evidence="2 3">
    <name type="scientific">Lecanosticta acicola</name>
    <dbReference type="NCBI Taxonomy" id="111012"/>
    <lineage>
        <taxon>Eukaryota</taxon>
        <taxon>Fungi</taxon>
        <taxon>Dikarya</taxon>
        <taxon>Ascomycota</taxon>
        <taxon>Pezizomycotina</taxon>
        <taxon>Dothideomycetes</taxon>
        <taxon>Dothideomycetidae</taxon>
        <taxon>Mycosphaerellales</taxon>
        <taxon>Mycosphaerellaceae</taxon>
        <taxon>Lecanosticta</taxon>
    </lineage>
</organism>
<comment type="caution">
    <text evidence="2">The sequence shown here is derived from an EMBL/GenBank/DDBJ whole genome shotgun (WGS) entry which is preliminary data.</text>
</comment>
<evidence type="ECO:0000256" key="1">
    <source>
        <dbReference type="SAM" id="MobiDB-lite"/>
    </source>
</evidence>
<feature type="compositionally biased region" description="Basic and acidic residues" evidence="1">
    <location>
        <begin position="98"/>
        <end position="116"/>
    </location>
</feature>
<evidence type="ECO:0000313" key="2">
    <source>
        <dbReference type="EMBL" id="CAK3791449.1"/>
    </source>
</evidence>
<sequence>MESMDYNYFTSAPHSYHYMGYEDILPQNSGNGLTATPSMEPLDSGAFTFGNSDYDFNAHLPQSYTVTPLPTGSASPPPQSISILHHGSVDSGIALDLDTEHEQRSGRRGSSEEKDALTPAQSRRKAQNRAA</sequence>
<evidence type="ECO:0000313" key="3">
    <source>
        <dbReference type="Proteomes" id="UP001296104"/>
    </source>
</evidence>
<dbReference type="AlphaFoldDB" id="A0AAI8W284"/>
<keyword evidence="3" id="KW-1185">Reference proteome</keyword>
<proteinExistence type="predicted"/>
<name>A0AAI8W284_9PEZI</name>
<dbReference type="EMBL" id="CAVMBE010000002">
    <property type="protein sequence ID" value="CAK3791449.1"/>
    <property type="molecule type" value="Genomic_DNA"/>
</dbReference>
<reference evidence="2" key="1">
    <citation type="submission" date="2023-11" db="EMBL/GenBank/DDBJ databases">
        <authorList>
            <person name="Alioto T."/>
            <person name="Alioto T."/>
            <person name="Gomez Garrido J."/>
        </authorList>
    </citation>
    <scope>NUCLEOTIDE SEQUENCE</scope>
</reference>